<evidence type="ECO:0000256" key="1">
    <source>
        <dbReference type="SAM" id="MobiDB-lite"/>
    </source>
</evidence>
<reference evidence="2 3" key="1">
    <citation type="submission" date="2020-09" db="EMBL/GenBank/DDBJ databases">
        <title>De no assembly of potato wild relative species, Solanum commersonii.</title>
        <authorList>
            <person name="Cho K."/>
        </authorList>
    </citation>
    <scope>NUCLEOTIDE SEQUENCE [LARGE SCALE GENOMIC DNA]</scope>
    <source>
        <strain evidence="2">LZ3.2</strain>
        <tissue evidence="2">Leaf</tissue>
    </source>
</reference>
<dbReference type="Proteomes" id="UP000824120">
    <property type="component" value="Chromosome 12"/>
</dbReference>
<sequence>MENNERDASQSSNANNSDSIDNYMRGCPIIYHLANPEKEKNNFSWRWCTGDRPNYKGPTSVTQMIHAKSFGLGVTSVLMSEAMALRIGLEYCILH</sequence>
<dbReference type="EMBL" id="JACXVP010000012">
    <property type="protein sequence ID" value="KAG5570273.1"/>
    <property type="molecule type" value="Genomic_DNA"/>
</dbReference>
<evidence type="ECO:0000313" key="3">
    <source>
        <dbReference type="Proteomes" id="UP000824120"/>
    </source>
</evidence>
<keyword evidence="3" id="KW-1185">Reference proteome</keyword>
<proteinExistence type="predicted"/>
<dbReference type="AlphaFoldDB" id="A0A9J5W4D2"/>
<accession>A0A9J5W4D2</accession>
<gene>
    <name evidence="2" type="ORF">H5410_060039</name>
</gene>
<feature type="region of interest" description="Disordered" evidence="1">
    <location>
        <begin position="1"/>
        <end position="21"/>
    </location>
</feature>
<comment type="caution">
    <text evidence="2">The sequence shown here is derived from an EMBL/GenBank/DDBJ whole genome shotgun (WGS) entry which is preliminary data.</text>
</comment>
<evidence type="ECO:0000313" key="2">
    <source>
        <dbReference type="EMBL" id="KAG5570273.1"/>
    </source>
</evidence>
<organism evidence="2 3">
    <name type="scientific">Solanum commersonii</name>
    <name type="common">Commerson's wild potato</name>
    <name type="synonym">Commerson's nightshade</name>
    <dbReference type="NCBI Taxonomy" id="4109"/>
    <lineage>
        <taxon>Eukaryota</taxon>
        <taxon>Viridiplantae</taxon>
        <taxon>Streptophyta</taxon>
        <taxon>Embryophyta</taxon>
        <taxon>Tracheophyta</taxon>
        <taxon>Spermatophyta</taxon>
        <taxon>Magnoliopsida</taxon>
        <taxon>eudicotyledons</taxon>
        <taxon>Gunneridae</taxon>
        <taxon>Pentapetalae</taxon>
        <taxon>asterids</taxon>
        <taxon>lamiids</taxon>
        <taxon>Solanales</taxon>
        <taxon>Solanaceae</taxon>
        <taxon>Solanoideae</taxon>
        <taxon>Solaneae</taxon>
        <taxon>Solanum</taxon>
    </lineage>
</organism>
<protein>
    <submittedName>
        <fullName evidence="2">Uncharacterized protein</fullName>
    </submittedName>
</protein>
<feature type="compositionally biased region" description="Low complexity" evidence="1">
    <location>
        <begin position="9"/>
        <end position="21"/>
    </location>
</feature>
<name>A0A9J5W4D2_SOLCO</name>